<dbReference type="AlphaFoldDB" id="A0A1M5TAH7"/>
<organism evidence="1 2">
    <name type="scientific">Bradyrhizobium erythrophlei</name>
    <dbReference type="NCBI Taxonomy" id="1437360"/>
    <lineage>
        <taxon>Bacteria</taxon>
        <taxon>Pseudomonadati</taxon>
        <taxon>Pseudomonadota</taxon>
        <taxon>Alphaproteobacteria</taxon>
        <taxon>Hyphomicrobiales</taxon>
        <taxon>Nitrobacteraceae</taxon>
        <taxon>Bradyrhizobium</taxon>
    </lineage>
</organism>
<gene>
    <name evidence="1" type="ORF">SAMN05444169_7646</name>
</gene>
<sequence length="86" mass="9899">MIDLDKLRDISALLTRAANAPMDTAYHALHNARLDLHAVILHEERRSLQKIHGERVEARQKQANTYLNGEAELQEWKKKNPGKECD</sequence>
<accession>A0A1M5TAH7</accession>
<dbReference type="RefSeq" id="WP_154073671.1">
    <property type="nucleotide sequence ID" value="NZ_LT670818.1"/>
</dbReference>
<proteinExistence type="predicted"/>
<evidence type="ECO:0000313" key="1">
    <source>
        <dbReference type="EMBL" id="SHH47724.1"/>
    </source>
</evidence>
<reference evidence="1 2" key="1">
    <citation type="submission" date="2016-11" db="EMBL/GenBank/DDBJ databases">
        <authorList>
            <person name="Jaros S."/>
            <person name="Januszkiewicz K."/>
            <person name="Wedrychowicz H."/>
        </authorList>
    </citation>
    <scope>NUCLEOTIDE SEQUENCE [LARGE SCALE GENOMIC DNA]</scope>
    <source>
        <strain evidence="1 2">GAS242</strain>
    </source>
</reference>
<protein>
    <submittedName>
        <fullName evidence="1">Uncharacterized protein</fullName>
    </submittedName>
</protein>
<evidence type="ECO:0000313" key="2">
    <source>
        <dbReference type="Proteomes" id="UP000190675"/>
    </source>
</evidence>
<dbReference type="Proteomes" id="UP000190675">
    <property type="component" value="Chromosome I"/>
</dbReference>
<dbReference type="EMBL" id="LT670818">
    <property type="protein sequence ID" value="SHH47724.1"/>
    <property type="molecule type" value="Genomic_DNA"/>
</dbReference>
<name>A0A1M5TAH7_9BRAD</name>